<dbReference type="InterPro" id="IPR016035">
    <property type="entry name" value="Acyl_Trfase/lysoPLipase"/>
</dbReference>
<evidence type="ECO:0000313" key="6">
    <source>
        <dbReference type="EMBL" id="CAG8845006.1"/>
    </source>
</evidence>
<comment type="caution">
    <text evidence="3">Lacks conserved residue(s) required for the propagation of feature annotation.</text>
</comment>
<comment type="similarity">
    <text evidence="1">Belongs to the patatin family.</text>
</comment>
<feature type="short sequence motif" description="GXGXXG" evidence="3">
    <location>
        <begin position="69"/>
        <end position="74"/>
    </location>
</feature>
<evidence type="ECO:0000256" key="1">
    <source>
        <dbReference type="ARBA" id="ARBA00010240"/>
    </source>
</evidence>
<evidence type="ECO:0000256" key="4">
    <source>
        <dbReference type="SAM" id="SignalP"/>
    </source>
</evidence>
<proteinExistence type="inferred from homology"/>
<feature type="non-terminal residue" evidence="6">
    <location>
        <position position="110"/>
    </location>
</feature>
<keyword evidence="2" id="KW-0443">Lipid metabolism</keyword>
<evidence type="ECO:0000256" key="3">
    <source>
        <dbReference type="PROSITE-ProRule" id="PRU01161"/>
    </source>
</evidence>
<protein>
    <submittedName>
        <fullName evidence="6">44966_t:CDS:1</fullName>
    </submittedName>
</protein>
<keyword evidence="7" id="KW-1185">Reference proteome</keyword>
<accession>A0ABN7X117</accession>
<dbReference type="InterPro" id="IPR002641">
    <property type="entry name" value="PNPLA_dom"/>
</dbReference>
<evidence type="ECO:0000313" key="7">
    <source>
        <dbReference type="Proteomes" id="UP000789901"/>
    </source>
</evidence>
<sequence length="110" mass="12224">MNFKLLSTSVLVLAVIFFTAVASPRFPDKRVASLRFPDKRVASPQFEDLEEKSKSEPTLDTRWILSIDGGGIQGLIPARILNEIETKVSQILKEDIRVADIFDFVAGTST</sequence>
<keyword evidence="4" id="KW-0732">Signal</keyword>
<dbReference type="Gene3D" id="3.40.1090.10">
    <property type="entry name" value="Cytosolic phospholipase A2 catalytic domain"/>
    <property type="match status" value="1"/>
</dbReference>
<dbReference type="PANTHER" id="PTHR32176:SF92">
    <property type="entry name" value="XYLOSE ISOMERASE"/>
    <property type="match status" value="1"/>
</dbReference>
<dbReference type="PROSITE" id="PS51635">
    <property type="entry name" value="PNPLA"/>
    <property type="match status" value="1"/>
</dbReference>
<evidence type="ECO:0000259" key="5">
    <source>
        <dbReference type="PROSITE" id="PS51635"/>
    </source>
</evidence>
<feature type="signal peptide" evidence="4">
    <location>
        <begin position="1"/>
        <end position="22"/>
    </location>
</feature>
<evidence type="ECO:0000256" key="2">
    <source>
        <dbReference type="ARBA" id="ARBA00023098"/>
    </source>
</evidence>
<dbReference type="SUPFAM" id="SSF52151">
    <property type="entry name" value="FabD/lysophospholipase-like"/>
    <property type="match status" value="1"/>
</dbReference>
<dbReference type="Proteomes" id="UP000789901">
    <property type="component" value="Unassembled WGS sequence"/>
</dbReference>
<comment type="caution">
    <text evidence="6">The sequence shown here is derived from an EMBL/GenBank/DDBJ whole genome shotgun (WGS) entry which is preliminary data.</text>
</comment>
<organism evidence="6 7">
    <name type="scientific">Gigaspora margarita</name>
    <dbReference type="NCBI Taxonomy" id="4874"/>
    <lineage>
        <taxon>Eukaryota</taxon>
        <taxon>Fungi</taxon>
        <taxon>Fungi incertae sedis</taxon>
        <taxon>Mucoromycota</taxon>
        <taxon>Glomeromycotina</taxon>
        <taxon>Glomeromycetes</taxon>
        <taxon>Diversisporales</taxon>
        <taxon>Gigasporaceae</taxon>
        <taxon>Gigaspora</taxon>
    </lineage>
</organism>
<dbReference type="PANTHER" id="PTHR32176">
    <property type="entry name" value="XYLOSE ISOMERASE"/>
    <property type="match status" value="1"/>
</dbReference>
<feature type="chain" id="PRO_5047239406" evidence="4">
    <location>
        <begin position="23"/>
        <end position="110"/>
    </location>
</feature>
<name>A0ABN7X117_GIGMA</name>
<reference evidence="6 7" key="1">
    <citation type="submission" date="2021-06" db="EMBL/GenBank/DDBJ databases">
        <authorList>
            <person name="Kallberg Y."/>
            <person name="Tangrot J."/>
            <person name="Rosling A."/>
        </authorList>
    </citation>
    <scope>NUCLEOTIDE SEQUENCE [LARGE SCALE GENOMIC DNA]</scope>
    <source>
        <strain evidence="6 7">120-4 pot B 10/14</strain>
    </source>
</reference>
<feature type="domain" description="PNPLA" evidence="5">
    <location>
        <begin position="65"/>
        <end position="110"/>
    </location>
</feature>
<gene>
    <name evidence="6" type="ORF">GMARGA_LOCUS37407</name>
</gene>
<dbReference type="EMBL" id="CAJVQB010077907">
    <property type="protein sequence ID" value="CAG8845006.1"/>
    <property type="molecule type" value="Genomic_DNA"/>
</dbReference>